<comment type="similarity">
    <text evidence="1">Belongs to the NmrA-type oxidoreductase family.</text>
</comment>
<dbReference type="InterPro" id="IPR008030">
    <property type="entry name" value="NmrA-like"/>
</dbReference>
<organism evidence="5 6">
    <name type="scientific">Rhypophila decipiens</name>
    <dbReference type="NCBI Taxonomy" id="261697"/>
    <lineage>
        <taxon>Eukaryota</taxon>
        <taxon>Fungi</taxon>
        <taxon>Dikarya</taxon>
        <taxon>Ascomycota</taxon>
        <taxon>Pezizomycotina</taxon>
        <taxon>Sordariomycetes</taxon>
        <taxon>Sordariomycetidae</taxon>
        <taxon>Sordariales</taxon>
        <taxon>Naviculisporaceae</taxon>
        <taxon>Rhypophila</taxon>
    </lineage>
</organism>
<reference evidence="5" key="1">
    <citation type="journal article" date="2023" name="Mol. Phylogenet. Evol.">
        <title>Genome-scale phylogeny and comparative genomics of the fungal order Sordariales.</title>
        <authorList>
            <person name="Hensen N."/>
            <person name="Bonometti L."/>
            <person name="Westerberg I."/>
            <person name="Brannstrom I.O."/>
            <person name="Guillou S."/>
            <person name="Cros-Aarteil S."/>
            <person name="Calhoun S."/>
            <person name="Haridas S."/>
            <person name="Kuo A."/>
            <person name="Mondo S."/>
            <person name="Pangilinan J."/>
            <person name="Riley R."/>
            <person name="LaButti K."/>
            <person name="Andreopoulos B."/>
            <person name="Lipzen A."/>
            <person name="Chen C."/>
            <person name="Yan M."/>
            <person name="Daum C."/>
            <person name="Ng V."/>
            <person name="Clum A."/>
            <person name="Steindorff A."/>
            <person name="Ohm R.A."/>
            <person name="Martin F."/>
            <person name="Silar P."/>
            <person name="Natvig D.O."/>
            <person name="Lalanne C."/>
            <person name="Gautier V."/>
            <person name="Ament-Velasquez S.L."/>
            <person name="Kruys A."/>
            <person name="Hutchinson M.I."/>
            <person name="Powell A.J."/>
            <person name="Barry K."/>
            <person name="Miller A.N."/>
            <person name="Grigoriev I.V."/>
            <person name="Debuchy R."/>
            <person name="Gladieux P."/>
            <person name="Hiltunen Thoren M."/>
            <person name="Johannesson H."/>
        </authorList>
    </citation>
    <scope>NUCLEOTIDE SEQUENCE</scope>
    <source>
        <strain evidence="5">PSN293</strain>
    </source>
</reference>
<dbReference type="InterPro" id="IPR051164">
    <property type="entry name" value="NmrA-like_oxidored"/>
</dbReference>
<dbReference type="GO" id="GO:0016491">
    <property type="term" value="F:oxidoreductase activity"/>
    <property type="evidence" value="ECO:0007669"/>
    <property type="project" value="UniProtKB-KW"/>
</dbReference>
<keyword evidence="6" id="KW-1185">Reference proteome</keyword>
<evidence type="ECO:0000313" key="6">
    <source>
        <dbReference type="Proteomes" id="UP001301769"/>
    </source>
</evidence>
<evidence type="ECO:0000256" key="3">
    <source>
        <dbReference type="ARBA" id="ARBA00023002"/>
    </source>
</evidence>
<dbReference type="Pfam" id="PF05368">
    <property type="entry name" value="NmrA"/>
    <property type="match status" value="1"/>
</dbReference>
<dbReference type="Gene3D" id="3.40.50.720">
    <property type="entry name" value="NAD(P)-binding Rossmann-like Domain"/>
    <property type="match status" value="1"/>
</dbReference>
<dbReference type="InterPro" id="IPR036291">
    <property type="entry name" value="NAD(P)-bd_dom_sf"/>
</dbReference>
<dbReference type="SUPFAM" id="SSF51735">
    <property type="entry name" value="NAD(P)-binding Rossmann-fold domains"/>
    <property type="match status" value="1"/>
</dbReference>
<proteinExistence type="inferred from homology"/>
<dbReference type="PANTHER" id="PTHR42748">
    <property type="entry name" value="NITROGEN METABOLITE REPRESSION PROTEIN NMRA FAMILY MEMBER"/>
    <property type="match status" value="1"/>
</dbReference>
<comment type="caution">
    <text evidence="5">The sequence shown here is derived from an EMBL/GenBank/DDBJ whole genome shotgun (WGS) entry which is preliminary data.</text>
</comment>
<name>A0AAN6XXF3_9PEZI</name>
<keyword evidence="2" id="KW-0521">NADP</keyword>
<dbReference type="PANTHER" id="PTHR42748:SF30">
    <property type="entry name" value="NMRA-LIKE DOMAIN-CONTAINING PROTEIN"/>
    <property type="match status" value="1"/>
</dbReference>
<feature type="domain" description="NmrA-like" evidence="4">
    <location>
        <begin position="5"/>
        <end position="255"/>
    </location>
</feature>
<dbReference type="Proteomes" id="UP001301769">
    <property type="component" value="Unassembled WGS sequence"/>
</dbReference>
<sequence>MSKHHQTVFVTSATGITGSALCRILVAPPFNYTVRSTTRDRSTPIAQSLTALGVQFIGDGTISWSSAHEETLLEATKPCTKLFLCLLPNLSDLSEAPRQASLMIRLAKQAGITQVVGMTSLGVFMLETPTTDQSRFPPSGLFKAHLQAQSKIEDIITTGGFESWTILRPGFLMANFLEPKLSSLHGGLREIRDDKTWTTCLEPHSKLGLTDHVDIARLAASAFFAPGKFHGRELAVVSDVLTVQEVLDVLGEKIGLGPGGLEPVYIADECASGKETGQGRESSSAVKGGGFFAKERCLRNMLHGVDLEAKSTIAGPLVSFGGFLEREEQVVNETYTHF</sequence>
<evidence type="ECO:0000313" key="5">
    <source>
        <dbReference type="EMBL" id="KAK4207350.1"/>
    </source>
</evidence>
<dbReference type="GO" id="GO:0005634">
    <property type="term" value="C:nucleus"/>
    <property type="evidence" value="ECO:0007669"/>
    <property type="project" value="TreeGrafter"/>
</dbReference>
<evidence type="ECO:0000256" key="2">
    <source>
        <dbReference type="ARBA" id="ARBA00022857"/>
    </source>
</evidence>
<protein>
    <recommendedName>
        <fullName evidence="4">NmrA-like domain-containing protein</fullName>
    </recommendedName>
</protein>
<dbReference type="AlphaFoldDB" id="A0AAN6XXF3"/>
<dbReference type="EMBL" id="MU858301">
    <property type="protein sequence ID" value="KAK4207350.1"/>
    <property type="molecule type" value="Genomic_DNA"/>
</dbReference>
<accession>A0AAN6XXF3</accession>
<keyword evidence="3" id="KW-0560">Oxidoreductase</keyword>
<gene>
    <name evidence="5" type="ORF">QBC37DRAFT_298911</name>
</gene>
<reference evidence="5" key="2">
    <citation type="submission" date="2023-05" db="EMBL/GenBank/DDBJ databases">
        <authorList>
            <consortium name="Lawrence Berkeley National Laboratory"/>
            <person name="Steindorff A."/>
            <person name="Hensen N."/>
            <person name="Bonometti L."/>
            <person name="Westerberg I."/>
            <person name="Brannstrom I.O."/>
            <person name="Guillou S."/>
            <person name="Cros-Aarteil S."/>
            <person name="Calhoun S."/>
            <person name="Haridas S."/>
            <person name="Kuo A."/>
            <person name="Mondo S."/>
            <person name="Pangilinan J."/>
            <person name="Riley R."/>
            <person name="Labutti K."/>
            <person name="Andreopoulos B."/>
            <person name="Lipzen A."/>
            <person name="Chen C."/>
            <person name="Yanf M."/>
            <person name="Daum C."/>
            <person name="Ng V."/>
            <person name="Clum A."/>
            <person name="Ohm R."/>
            <person name="Martin F."/>
            <person name="Silar P."/>
            <person name="Natvig D."/>
            <person name="Lalanne C."/>
            <person name="Gautier V."/>
            <person name="Ament-Velasquez S.L."/>
            <person name="Kruys A."/>
            <person name="Hutchinson M.I."/>
            <person name="Powell A.J."/>
            <person name="Barry K."/>
            <person name="Miller A.N."/>
            <person name="Grigoriev I.V."/>
            <person name="Debuchy R."/>
            <person name="Gladieux P."/>
            <person name="Thoren M.H."/>
            <person name="Johannesson H."/>
        </authorList>
    </citation>
    <scope>NUCLEOTIDE SEQUENCE</scope>
    <source>
        <strain evidence="5">PSN293</strain>
    </source>
</reference>
<evidence type="ECO:0000259" key="4">
    <source>
        <dbReference type="Pfam" id="PF05368"/>
    </source>
</evidence>
<evidence type="ECO:0000256" key="1">
    <source>
        <dbReference type="ARBA" id="ARBA00006328"/>
    </source>
</evidence>